<protein>
    <recommendedName>
        <fullName evidence="7">Cytochrome c-type biogenesis protein</fullName>
    </recommendedName>
</protein>
<dbReference type="Gene3D" id="1.10.8.640">
    <property type="entry name" value="Cytochrome C biogenesis protein"/>
    <property type="match status" value="1"/>
</dbReference>
<keyword evidence="2 7" id="KW-0349">Heme</keyword>
<comment type="similarity">
    <text evidence="1 7">Belongs to the CcmH/CycL/Ccl2/NrfF family.</text>
</comment>
<evidence type="ECO:0000256" key="3">
    <source>
        <dbReference type="ARBA" id="ARBA00022723"/>
    </source>
</evidence>
<evidence type="ECO:0000256" key="6">
    <source>
        <dbReference type="ARBA" id="ARBA00023004"/>
    </source>
</evidence>
<keyword evidence="6 7" id="KW-0408">Iron</keyword>
<name>A0ABS3CVV9_9ALTE</name>
<dbReference type="PANTHER" id="PTHR47870">
    <property type="entry name" value="CYTOCHROME C-TYPE BIOGENESIS PROTEIN CCMH"/>
    <property type="match status" value="1"/>
</dbReference>
<keyword evidence="10" id="KW-1185">Reference proteome</keyword>
<organism evidence="9 10">
    <name type="scientific">Bowmanella yangjiangensis</name>
    <dbReference type="NCBI Taxonomy" id="2811230"/>
    <lineage>
        <taxon>Bacteria</taxon>
        <taxon>Pseudomonadati</taxon>
        <taxon>Pseudomonadota</taxon>
        <taxon>Gammaproteobacteria</taxon>
        <taxon>Alteromonadales</taxon>
        <taxon>Alteromonadaceae</taxon>
        <taxon>Bowmanella</taxon>
    </lineage>
</organism>
<keyword evidence="3 7" id="KW-0479">Metal-binding</keyword>
<evidence type="ECO:0000313" key="9">
    <source>
        <dbReference type="EMBL" id="MBN7821254.1"/>
    </source>
</evidence>
<proteinExistence type="inferred from homology"/>
<feature type="transmembrane region" description="Helical" evidence="7">
    <location>
        <begin position="102"/>
        <end position="120"/>
    </location>
</feature>
<dbReference type="InterPro" id="IPR038297">
    <property type="entry name" value="CcmH/CycL/NrfF/Ccl2_sf"/>
</dbReference>
<dbReference type="EMBL" id="JAFKCS010000016">
    <property type="protein sequence ID" value="MBN7821254.1"/>
    <property type="molecule type" value="Genomic_DNA"/>
</dbReference>
<keyword evidence="7" id="KW-1133">Transmembrane helix</keyword>
<evidence type="ECO:0000259" key="8">
    <source>
        <dbReference type="Pfam" id="PF03918"/>
    </source>
</evidence>
<evidence type="ECO:0000256" key="7">
    <source>
        <dbReference type="RuleBase" id="RU364112"/>
    </source>
</evidence>
<dbReference type="PANTHER" id="PTHR47870:SF1">
    <property type="entry name" value="CYTOCHROME C-TYPE BIOGENESIS PROTEIN CCMH"/>
    <property type="match status" value="1"/>
</dbReference>
<dbReference type="RefSeq" id="WP_206595205.1">
    <property type="nucleotide sequence ID" value="NZ_JAFKCS010000016.1"/>
</dbReference>
<dbReference type="CDD" id="cd16378">
    <property type="entry name" value="CcmH_N"/>
    <property type="match status" value="1"/>
</dbReference>
<comment type="function">
    <text evidence="7">Possible subunit of a heme lyase.</text>
</comment>
<sequence length="152" mass="17304">MKKLLCALAMMLPLSVFAVEEVYSFASDKQRQEFKELTEELRCPKCQNQNIADSDALVAQDLKRKVYQLMQQGKSKGEIIDYMKDRYGDFVYYQPPLNPATILLWLGPIAFIGGAALMVVRRRRSTVSELDAALLAQAEQLLDKDQTQENKP</sequence>
<keyword evidence="4 7" id="KW-0732">Signal</keyword>
<evidence type="ECO:0000256" key="1">
    <source>
        <dbReference type="ARBA" id="ARBA00010342"/>
    </source>
</evidence>
<dbReference type="InterPro" id="IPR051263">
    <property type="entry name" value="C-type_cytochrome_biogenesis"/>
</dbReference>
<dbReference type="Pfam" id="PF03918">
    <property type="entry name" value="CcmH"/>
    <property type="match status" value="1"/>
</dbReference>
<accession>A0ABS3CVV9</accession>
<reference evidence="9 10" key="1">
    <citation type="submission" date="2021-03" db="EMBL/GenBank/DDBJ databases">
        <title>novel species isolated from a fishpond in China.</title>
        <authorList>
            <person name="Lu H."/>
            <person name="Cai Z."/>
        </authorList>
    </citation>
    <scope>NUCLEOTIDE SEQUENCE [LARGE SCALE GENOMIC DNA]</scope>
    <source>
        <strain evidence="9 10">Y57</strain>
    </source>
</reference>
<feature type="domain" description="CcmH/CycL/Ccl2/NrfF N-terminal" evidence="8">
    <location>
        <begin position="7"/>
        <end position="138"/>
    </location>
</feature>
<evidence type="ECO:0000256" key="4">
    <source>
        <dbReference type="ARBA" id="ARBA00022729"/>
    </source>
</evidence>
<dbReference type="Proteomes" id="UP000663992">
    <property type="component" value="Unassembled WGS sequence"/>
</dbReference>
<feature type="signal peptide" evidence="7">
    <location>
        <begin position="1"/>
        <end position="18"/>
    </location>
</feature>
<comment type="caution">
    <text evidence="9">The sequence shown here is derived from an EMBL/GenBank/DDBJ whole genome shotgun (WGS) entry which is preliminary data.</text>
</comment>
<keyword evidence="7" id="KW-0812">Transmembrane</keyword>
<evidence type="ECO:0000256" key="2">
    <source>
        <dbReference type="ARBA" id="ARBA00022617"/>
    </source>
</evidence>
<gene>
    <name evidence="9" type="ORF">J0A65_15380</name>
</gene>
<evidence type="ECO:0000313" key="10">
    <source>
        <dbReference type="Proteomes" id="UP000663992"/>
    </source>
</evidence>
<evidence type="ECO:0000256" key="5">
    <source>
        <dbReference type="ARBA" id="ARBA00022748"/>
    </source>
</evidence>
<dbReference type="InterPro" id="IPR005616">
    <property type="entry name" value="CcmH/CycL/Ccl2/NrfF_N"/>
</dbReference>
<keyword evidence="7" id="KW-0472">Membrane</keyword>
<keyword evidence="5" id="KW-0201">Cytochrome c-type biogenesis</keyword>
<feature type="chain" id="PRO_5044985173" description="Cytochrome c-type biogenesis protein" evidence="7">
    <location>
        <begin position="19"/>
        <end position="152"/>
    </location>
</feature>